<dbReference type="Gramene" id="HORVU.MOREX.r2.6HG0517900.1">
    <property type="protein sequence ID" value="HORVU.MOREX.r2.6HG0517900.1"/>
    <property type="gene ID" value="HORVU.MOREX.r2.6HG0517900"/>
</dbReference>
<dbReference type="Pfam" id="PF23622">
    <property type="entry name" value="LRR_At1g61320_AtMIF1"/>
    <property type="match status" value="1"/>
</dbReference>
<dbReference type="GeneID" id="123401034"/>
<evidence type="ECO:0000259" key="2">
    <source>
        <dbReference type="PROSITE" id="PS50181"/>
    </source>
</evidence>
<protein>
    <recommendedName>
        <fullName evidence="2">F-box domain-containing protein</fullName>
    </recommendedName>
</protein>
<name>A0A8I6YEN2_HORVV</name>
<dbReference type="PROSITE" id="PS50181">
    <property type="entry name" value="FBOX"/>
    <property type="match status" value="1"/>
</dbReference>
<dbReference type="InterPro" id="IPR044997">
    <property type="entry name" value="F-box_plant"/>
</dbReference>
<dbReference type="Proteomes" id="UP000011116">
    <property type="component" value="Chromosome 6H"/>
</dbReference>
<feature type="compositionally biased region" description="Basic residues" evidence="1">
    <location>
        <begin position="1"/>
        <end position="13"/>
    </location>
</feature>
<dbReference type="KEGG" id="hvg:123401034"/>
<keyword evidence="4" id="KW-1185">Reference proteome</keyword>
<evidence type="ECO:0000313" key="4">
    <source>
        <dbReference type="Proteomes" id="UP000011116"/>
    </source>
</evidence>
<dbReference type="RefSeq" id="XP_044950685.1">
    <property type="nucleotide sequence ID" value="XM_045094750.1"/>
</dbReference>
<dbReference type="Pfam" id="PF00646">
    <property type="entry name" value="F-box"/>
    <property type="match status" value="1"/>
</dbReference>
<dbReference type="Gramene" id="HORVU.MOREX.r3.6HG0624120.1">
    <property type="protein sequence ID" value="HORVU.MOREX.r3.6HG0624120.1"/>
    <property type="gene ID" value="HORVU.MOREX.r3.6HG0624120"/>
</dbReference>
<sequence length="509" mass="57800">MKNKSGGHRRSKSARNEAAAGNKNGRRRRNKSARHGATADDGDRLSKLPNDLLLNILERVDTLDAIRTCILSKQMLNLPTMLSQFFLSAGSIPGHHDKACLFSCSEVFRTNNAVARVTDNILCTRNPKIAITKLKIRFILMPHDSLTIAKSVARAMATQKVGAAEFEIRTEKDYEDCSPADLLQFAKQLNNFVGACWDTFAGLTRLWLCNMRFGELDIPNILSTCKLLESLHLTNCDSGTDSVLQVKHAQLVELQVDYGEFDRIELTCLPKLQRVIYNYWCTYEDPLYFGFVPQLSKLNLTKTGIRSEKILELSQLLANVPSLSDLHLDFESEKIWVIPECPKLLTPVLSKLQHVNLENLPEGCDLAWTMFFLEAAPFLKELCITVWDHWCIMATDPEFRKKYGFCQKADVNWKPHVPDFKHKNLVKLTINGFQPDDGFMEYIRNILEHAVNITEISLYDRKVCGSCGELAPEIKDKVCPSRYPQTDEERKQITEGLGLASRAMVHFRS</sequence>
<dbReference type="SUPFAM" id="SSF52047">
    <property type="entry name" value="RNI-like"/>
    <property type="match status" value="1"/>
</dbReference>
<dbReference type="SUPFAM" id="SSF81383">
    <property type="entry name" value="F-box domain"/>
    <property type="match status" value="1"/>
</dbReference>
<evidence type="ECO:0000313" key="3">
    <source>
        <dbReference type="EnsemblPlants" id="HORVU.MOREX.r3.6HG0624120.1"/>
    </source>
</evidence>
<organism evidence="3 4">
    <name type="scientific">Hordeum vulgare subsp. vulgare</name>
    <name type="common">Domesticated barley</name>
    <dbReference type="NCBI Taxonomy" id="112509"/>
    <lineage>
        <taxon>Eukaryota</taxon>
        <taxon>Viridiplantae</taxon>
        <taxon>Streptophyta</taxon>
        <taxon>Embryophyta</taxon>
        <taxon>Tracheophyta</taxon>
        <taxon>Spermatophyta</taxon>
        <taxon>Magnoliopsida</taxon>
        <taxon>Liliopsida</taxon>
        <taxon>Poales</taxon>
        <taxon>Poaceae</taxon>
        <taxon>BOP clade</taxon>
        <taxon>Pooideae</taxon>
        <taxon>Triticodae</taxon>
        <taxon>Triticeae</taxon>
        <taxon>Hordeinae</taxon>
        <taxon>Hordeum</taxon>
    </lineage>
</organism>
<reference evidence="3" key="2">
    <citation type="submission" date="2020-10" db="EMBL/GenBank/DDBJ databases">
        <authorList>
            <person name="Scholz U."/>
            <person name="Mascher M."/>
            <person name="Fiebig A."/>
        </authorList>
    </citation>
    <scope>NUCLEOTIDE SEQUENCE [LARGE SCALE GENOMIC DNA]</scope>
    <source>
        <strain evidence="3">cv. Morex</strain>
    </source>
</reference>
<dbReference type="InterPro" id="IPR032675">
    <property type="entry name" value="LRR_dom_sf"/>
</dbReference>
<dbReference type="Gene3D" id="3.80.10.10">
    <property type="entry name" value="Ribonuclease Inhibitor"/>
    <property type="match status" value="1"/>
</dbReference>
<dbReference type="InterPro" id="IPR055357">
    <property type="entry name" value="LRR_At1g61320_AtMIF1"/>
</dbReference>
<gene>
    <name evidence="3" type="primary">LOC123401034</name>
</gene>
<feature type="compositionally biased region" description="Basic residues" evidence="1">
    <location>
        <begin position="24"/>
        <end position="34"/>
    </location>
</feature>
<dbReference type="OrthoDB" id="589312at2759"/>
<evidence type="ECO:0000256" key="1">
    <source>
        <dbReference type="SAM" id="MobiDB-lite"/>
    </source>
</evidence>
<feature type="domain" description="F-box" evidence="2">
    <location>
        <begin position="42"/>
        <end position="89"/>
    </location>
</feature>
<feature type="region of interest" description="Disordered" evidence="1">
    <location>
        <begin position="1"/>
        <end position="42"/>
    </location>
</feature>
<dbReference type="InterPro" id="IPR036047">
    <property type="entry name" value="F-box-like_dom_sf"/>
</dbReference>
<dbReference type="PANTHER" id="PTHR32153">
    <property type="entry name" value="OJ000223_09.16 PROTEIN"/>
    <property type="match status" value="1"/>
</dbReference>
<reference evidence="3" key="3">
    <citation type="submission" date="2022-01" db="UniProtKB">
        <authorList>
            <consortium name="EnsemblPlants"/>
        </authorList>
    </citation>
    <scope>IDENTIFICATION</scope>
    <source>
        <strain evidence="3">subsp. vulgare</strain>
    </source>
</reference>
<dbReference type="InterPro" id="IPR001810">
    <property type="entry name" value="F-box_dom"/>
</dbReference>
<dbReference type="AlphaFoldDB" id="A0A8I6YEN2"/>
<accession>A0A8I6YEN2</accession>
<reference evidence="4" key="1">
    <citation type="journal article" date="2012" name="Nature">
        <title>A physical, genetic and functional sequence assembly of the barley genome.</title>
        <authorList>
            <consortium name="The International Barley Genome Sequencing Consortium"/>
            <person name="Mayer K.F."/>
            <person name="Waugh R."/>
            <person name="Brown J.W."/>
            <person name="Schulman A."/>
            <person name="Langridge P."/>
            <person name="Platzer M."/>
            <person name="Fincher G.B."/>
            <person name="Muehlbauer G.J."/>
            <person name="Sato K."/>
            <person name="Close T.J."/>
            <person name="Wise R.P."/>
            <person name="Stein N."/>
        </authorList>
    </citation>
    <scope>NUCLEOTIDE SEQUENCE [LARGE SCALE GENOMIC DNA]</scope>
    <source>
        <strain evidence="4">cv. Morex</strain>
    </source>
</reference>
<dbReference type="EnsemblPlants" id="HORVU.MOREX.r3.6HG0624120.1">
    <property type="protein sequence ID" value="HORVU.MOREX.r3.6HG0624120.1"/>
    <property type="gene ID" value="HORVU.MOREX.r3.6HG0624120"/>
</dbReference>
<proteinExistence type="predicted"/>